<evidence type="ECO:0000313" key="2">
    <source>
        <dbReference type="EMBL" id="AFZ33644.1"/>
    </source>
</evidence>
<dbReference type="PATRIC" id="fig|111780.3.peg.16"/>
<dbReference type="HOGENOM" id="CLU_093094_1_1_3"/>
<sequence>MIRLRNMAEETNQPEASQPSAEEQKPSPASQEAKLKSEKPAAGAGAAKPKKEKPPAVEDKPFTEFIEQHFNPTLKQALTAQGIDDVELNLSKQSLPIATANEQCWQVSGNWQNGQRQFKIYFLDEDISGPKAFSYATSGGKPSTLESFMIDERKITLDLMVLYTLQRLNGQKWLSRN</sequence>
<gene>
    <name evidence="2" type="ordered locus">Sta7437_0018</name>
</gene>
<evidence type="ECO:0000256" key="1">
    <source>
        <dbReference type="SAM" id="MobiDB-lite"/>
    </source>
</evidence>
<dbReference type="AlphaFoldDB" id="K9XNI7"/>
<dbReference type="InterPro" id="IPR021374">
    <property type="entry name" value="DUF2996"/>
</dbReference>
<dbReference type="eggNOG" id="ENOG5031HP9">
    <property type="taxonomic scope" value="Bacteria"/>
</dbReference>
<dbReference type="STRING" id="111780.Sta7437_0018"/>
<dbReference type="Proteomes" id="UP000010473">
    <property type="component" value="Chromosome"/>
</dbReference>
<evidence type="ECO:0000313" key="3">
    <source>
        <dbReference type="Proteomes" id="UP000010473"/>
    </source>
</evidence>
<feature type="region of interest" description="Disordered" evidence="1">
    <location>
        <begin position="1"/>
        <end position="57"/>
    </location>
</feature>
<proteinExistence type="predicted"/>
<evidence type="ECO:0008006" key="4">
    <source>
        <dbReference type="Google" id="ProtNLM"/>
    </source>
</evidence>
<feature type="compositionally biased region" description="Polar residues" evidence="1">
    <location>
        <begin position="9"/>
        <end position="21"/>
    </location>
</feature>
<dbReference type="PANTHER" id="PTHR36341">
    <property type="entry name" value="DUF2996 FAMILY PROTEIN"/>
    <property type="match status" value="1"/>
</dbReference>
<dbReference type="KEGG" id="scs:Sta7437_0018"/>
<dbReference type="PANTHER" id="PTHR36341:SF3">
    <property type="entry name" value="DUF2996 FAMILY PROTEIN"/>
    <property type="match status" value="1"/>
</dbReference>
<accession>K9XNI7</accession>
<dbReference type="EMBL" id="CP003653">
    <property type="protein sequence ID" value="AFZ33644.1"/>
    <property type="molecule type" value="Genomic_DNA"/>
</dbReference>
<reference evidence="3" key="1">
    <citation type="journal article" date="2013" name="Proc. Natl. Acad. Sci. U.S.A.">
        <title>Improving the coverage of the cyanobacterial phylum using diversity-driven genome sequencing.</title>
        <authorList>
            <person name="Shih P.M."/>
            <person name="Wu D."/>
            <person name="Latifi A."/>
            <person name="Axen S.D."/>
            <person name="Fewer D.P."/>
            <person name="Talla E."/>
            <person name="Calteau A."/>
            <person name="Cai F."/>
            <person name="Tandeau de Marsac N."/>
            <person name="Rippka R."/>
            <person name="Herdman M."/>
            <person name="Sivonen K."/>
            <person name="Coursin T."/>
            <person name="Laurent T."/>
            <person name="Goodwin L."/>
            <person name="Nolan M."/>
            <person name="Davenport K.W."/>
            <person name="Han C.S."/>
            <person name="Rubin E.M."/>
            <person name="Eisen J.A."/>
            <person name="Woyke T."/>
            <person name="Gugger M."/>
            <person name="Kerfeld C.A."/>
        </authorList>
    </citation>
    <scope>NUCLEOTIDE SEQUENCE [LARGE SCALE GENOMIC DNA]</scope>
    <source>
        <strain evidence="3">ATCC 29371 / PCC 7437</strain>
    </source>
</reference>
<keyword evidence="3" id="KW-1185">Reference proteome</keyword>
<name>K9XNI7_STAC7</name>
<dbReference type="Pfam" id="PF11210">
    <property type="entry name" value="DUF2996"/>
    <property type="match status" value="1"/>
</dbReference>
<protein>
    <recommendedName>
        <fullName evidence="4">DUF2996 domain-containing protein</fullName>
    </recommendedName>
</protein>
<organism evidence="2 3">
    <name type="scientific">Stanieria cyanosphaera (strain ATCC 29371 / PCC 7437)</name>
    <dbReference type="NCBI Taxonomy" id="111780"/>
    <lineage>
        <taxon>Bacteria</taxon>
        <taxon>Bacillati</taxon>
        <taxon>Cyanobacteriota</taxon>
        <taxon>Cyanophyceae</taxon>
        <taxon>Pleurocapsales</taxon>
        <taxon>Dermocarpellaceae</taxon>
        <taxon>Stanieria</taxon>
    </lineage>
</organism>